<dbReference type="RefSeq" id="XP_014143866.1">
    <property type="nucleotide sequence ID" value="XM_014288391.1"/>
</dbReference>
<keyword evidence="2" id="KW-1185">Reference proteome</keyword>
<dbReference type="EMBL" id="KQ252646">
    <property type="protein sequence ID" value="KNC69964.1"/>
    <property type="molecule type" value="Genomic_DNA"/>
</dbReference>
<proteinExistence type="predicted"/>
<reference evidence="1 2" key="1">
    <citation type="submission" date="2011-02" db="EMBL/GenBank/DDBJ databases">
        <title>The Genome Sequence of Sphaeroforma arctica JP610.</title>
        <authorList>
            <consortium name="The Broad Institute Genome Sequencing Platform"/>
            <person name="Russ C."/>
            <person name="Cuomo C."/>
            <person name="Young S.K."/>
            <person name="Zeng Q."/>
            <person name="Gargeya S."/>
            <person name="Alvarado L."/>
            <person name="Berlin A."/>
            <person name="Chapman S.B."/>
            <person name="Chen Z."/>
            <person name="Freedman E."/>
            <person name="Gellesch M."/>
            <person name="Goldberg J."/>
            <person name="Griggs A."/>
            <person name="Gujja S."/>
            <person name="Heilman E."/>
            <person name="Heiman D."/>
            <person name="Howarth C."/>
            <person name="Mehta T."/>
            <person name="Neiman D."/>
            <person name="Pearson M."/>
            <person name="Roberts A."/>
            <person name="Saif S."/>
            <person name="Shea T."/>
            <person name="Shenoy N."/>
            <person name="Sisk P."/>
            <person name="Stolte C."/>
            <person name="Sykes S."/>
            <person name="White J."/>
            <person name="Yandava C."/>
            <person name="Burger G."/>
            <person name="Gray M.W."/>
            <person name="Holland P.W.H."/>
            <person name="King N."/>
            <person name="Lang F.B.F."/>
            <person name="Roger A.J."/>
            <person name="Ruiz-Trillo I."/>
            <person name="Haas B."/>
            <person name="Nusbaum C."/>
            <person name="Birren B."/>
        </authorList>
    </citation>
    <scope>NUCLEOTIDE SEQUENCE [LARGE SCALE GENOMIC DNA]</scope>
    <source>
        <strain evidence="1 2">JP610</strain>
    </source>
</reference>
<sequence>GSPRIPGSAMEALVVTLHAKLTDTYVVPFVELEILRQRLREDASALVHSFLTRKDSRVQCEEAGDPMVYNGVC</sequence>
<accession>A0A0L0F024</accession>
<protein>
    <submittedName>
        <fullName evidence="1">Uncharacterized protein</fullName>
    </submittedName>
</protein>
<dbReference type="AlphaFoldDB" id="A0A0L0F024"/>
<dbReference type="GeneID" id="25918016"/>
<dbReference type="Proteomes" id="UP000054560">
    <property type="component" value="Unassembled WGS sequence"/>
</dbReference>
<name>A0A0L0F024_9EUKA</name>
<gene>
    <name evidence="1" type="ORF">SARC_17512</name>
</gene>
<evidence type="ECO:0000313" key="2">
    <source>
        <dbReference type="Proteomes" id="UP000054560"/>
    </source>
</evidence>
<evidence type="ECO:0000313" key="1">
    <source>
        <dbReference type="EMBL" id="KNC69964.1"/>
    </source>
</evidence>
<organism evidence="1 2">
    <name type="scientific">Sphaeroforma arctica JP610</name>
    <dbReference type="NCBI Taxonomy" id="667725"/>
    <lineage>
        <taxon>Eukaryota</taxon>
        <taxon>Ichthyosporea</taxon>
        <taxon>Ichthyophonida</taxon>
        <taxon>Sphaeroforma</taxon>
    </lineage>
</organism>
<feature type="non-terminal residue" evidence="1">
    <location>
        <position position="1"/>
    </location>
</feature>